<proteinExistence type="predicted"/>
<name>A0A0H5R368_9EUKA</name>
<dbReference type="InterPro" id="IPR036397">
    <property type="entry name" value="RNaseH_sf"/>
</dbReference>
<evidence type="ECO:0000313" key="1">
    <source>
        <dbReference type="EMBL" id="CRZ08638.1"/>
    </source>
</evidence>
<dbReference type="InterPro" id="IPR012337">
    <property type="entry name" value="RNaseH-like_sf"/>
</dbReference>
<dbReference type="AlphaFoldDB" id="A0A0H5R368"/>
<dbReference type="GO" id="GO:0003676">
    <property type="term" value="F:nucleic acid binding"/>
    <property type="evidence" value="ECO:0007669"/>
    <property type="project" value="InterPro"/>
</dbReference>
<evidence type="ECO:0008006" key="2">
    <source>
        <dbReference type="Google" id="ProtNLM"/>
    </source>
</evidence>
<feature type="non-terminal residue" evidence="1">
    <location>
        <position position="138"/>
    </location>
</feature>
<dbReference type="EMBL" id="HACM01008196">
    <property type="protein sequence ID" value="CRZ08638.1"/>
    <property type="molecule type" value="Transcribed_RNA"/>
</dbReference>
<dbReference type="SUPFAM" id="SSF53098">
    <property type="entry name" value="Ribonuclease H-like"/>
    <property type="match status" value="1"/>
</dbReference>
<protein>
    <recommendedName>
        <fullName evidence="2">Integrase catalytic domain-containing protein</fullName>
    </recommendedName>
</protein>
<reference evidence="1" key="1">
    <citation type="submission" date="2015-04" db="EMBL/GenBank/DDBJ databases">
        <title>The genome sequence of the plant pathogenic Rhizarian Plasmodiophora brassicae reveals insights in its biotrophic life cycle and the origin of chitin synthesis.</title>
        <authorList>
            <person name="Schwelm A."/>
            <person name="Fogelqvist J."/>
            <person name="Knaust A."/>
            <person name="Julke S."/>
            <person name="Lilja T."/>
            <person name="Dhandapani V."/>
            <person name="Bonilla-Rosso G."/>
            <person name="Karlsson M."/>
            <person name="Shevchenko A."/>
            <person name="Choi S.R."/>
            <person name="Kim H.G."/>
            <person name="Park J.Y."/>
            <person name="Lim Y.P."/>
            <person name="Ludwig-Muller J."/>
            <person name="Dixelius C."/>
        </authorList>
    </citation>
    <scope>NUCLEOTIDE SEQUENCE</scope>
    <source>
        <tissue evidence="1">Potato root galls</tissue>
    </source>
</reference>
<organism evidence="1">
    <name type="scientific">Spongospora subterranea</name>
    <dbReference type="NCBI Taxonomy" id="70186"/>
    <lineage>
        <taxon>Eukaryota</taxon>
        <taxon>Sar</taxon>
        <taxon>Rhizaria</taxon>
        <taxon>Endomyxa</taxon>
        <taxon>Phytomyxea</taxon>
        <taxon>Plasmodiophorida</taxon>
        <taxon>Plasmodiophoridae</taxon>
        <taxon>Spongospora</taxon>
    </lineage>
</organism>
<sequence length="138" mass="16351">MASYFMSDVMKEYSRKCKIRRHSTVAYGHYNNGSIEVINKNYLLLIRALLSELRWDKDMWPYLNHNIEHTINHREQTRLNEHAPITVMIGKVDTDRWSVLSNGRNASTELHIMTEARQLTNTNDWGRWSITPQAWFLS</sequence>
<dbReference type="Gene3D" id="3.30.420.10">
    <property type="entry name" value="Ribonuclease H-like superfamily/Ribonuclease H"/>
    <property type="match status" value="1"/>
</dbReference>
<accession>A0A0H5R368</accession>